<dbReference type="CDD" id="cd00054">
    <property type="entry name" value="EGF_CA"/>
    <property type="match status" value="3"/>
</dbReference>
<evidence type="ECO:0000256" key="3">
    <source>
        <dbReference type="ARBA" id="ARBA00022692"/>
    </source>
</evidence>
<dbReference type="InterPro" id="IPR015919">
    <property type="entry name" value="Cadherin-like_sf"/>
</dbReference>
<dbReference type="PROSITE" id="PS00022">
    <property type="entry name" value="EGF_1"/>
    <property type="match status" value="3"/>
</dbReference>
<dbReference type="SUPFAM" id="SSF49899">
    <property type="entry name" value="Concanavalin A-like lectins/glucanases"/>
    <property type="match status" value="1"/>
</dbReference>
<feature type="domain" description="Cadherin" evidence="18">
    <location>
        <begin position="27"/>
        <end position="57"/>
    </location>
</feature>
<dbReference type="FunFam" id="2.60.40.60:FF:000026">
    <property type="entry name" value="FAT atypical cadherin 1"/>
    <property type="match status" value="2"/>
</dbReference>
<keyword evidence="3 15" id="KW-0812">Transmembrane</keyword>
<dbReference type="FunFam" id="2.60.40.60:FF:000061">
    <property type="entry name" value="FAT atypical cadherin 3"/>
    <property type="match status" value="2"/>
</dbReference>
<feature type="domain" description="Cadherin" evidence="18">
    <location>
        <begin position="1794"/>
        <end position="1894"/>
    </location>
</feature>
<feature type="domain" description="Cadherin" evidence="18">
    <location>
        <begin position="1475"/>
        <end position="1582"/>
    </location>
</feature>
<feature type="domain" description="Cadherin" evidence="18">
    <location>
        <begin position="596"/>
        <end position="709"/>
    </location>
</feature>
<feature type="domain" description="EGF-like" evidence="17">
    <location>
        <begin position="2883"/>
        <end position="2921"/>
    </location>
</feature>
<feature type="region of interest" description="Disordered" evidence="14">
    <location>
        <begin position="3394"/>
        <end position="3438"/>
    </location>
</feature>
<dbReference type="FunFam" id="2.60.40.60:FF:000084">
    <property type="entry name" value="FAT atypical cadherin 3"/>
    <property type="match status" value="1"/>
</dbReference>
<dbReference type="PANTHER" id="PTHR24026">
    <property type="entry name" value="FAT ATYPICAL CADHERIN-RELATED"/>
    <property type="match status" value="1"/>
</dbReference>
<feature type="domain" description="Cadherin" evidence="18">
    <location>
        <begin position="265"/>
        <end position="370"/>
    </location>
</feature>
<dbReference type="InterPro" id="IPR009030">
    <property type="entry name" value="Growth_fac_rcpt_cys_sf"/>
</dbReference>
<dbReference type="Proteomes" id="UP001208570">
    <property type="component" value="Unassembled WGS sequence"/>
</dbReference>
<dbReference type="PROSITE" id="PS50026">
    <property type="entry name" value="EGF_3"/>
    <property type="match status" value="4"/>
</dbReference>
<feature type="domain" description="Cadherin" evidence="18">
    <location>
        <begin position="818"/>
        <end position="919"/>
    </location>
</feature>
<evidence type="ECO:0000313" key="20">
    <source>
        <dbReference type="Proteomes" id="UP001208570"/>
    </source>
</evidence>
<comment type="caution">
    <text evidence="19">The sequence shown here is derived from an EMBL/GenBank/DDBJ whole genome shotgun (WGS) entry which is preliminary data.</text>
</comment>
<keyword evidence="6 12" id="KW-0106">Calcium</keyword>
<evidence type="ECO:0000256" key="9">
    <source>
        <dbReference type="ARBA" id="ARBA00023136"/>
    </source>
</evidence>
<feature type="compositionally biased region" description="Polar residues" evidence="14">
    <location>
        <begin position="3403"/>
        <end position="3414"/>
    </location>
</feature>
<dbReference type="GO" id="GO:0005886">
    <property type="term" value="C:plasma membrane"/>
    <property type="evidence" value="ECO:0007669"/>
    <property type="project" value="UniProtKB-SubCell"/>
</dbReference>
<feature type="region of interest" description="Disordered" evidence="14">
    <location>
        <begin position="3298"/>
        <end position="3317"/>
    </location>
</feature>
<dbReference type="FunFam" id="2.60.40.60:FF:000021">
    <property type="entry name" value="FAT atypical cadherin 1"/>
    <property type="match status" value="2"/>
</dbReference>
<feature type="domain" description="Cadherin" evidence="18">
    <location>
        <begin position="1998"/>
        <end position="2100"/>
    </location>
</feature>
<dbReference type="SMART" id="SM00179">
    <property type="entry name" value="EGF_CA"/>
    <property type="match status" value="4"/>
</dbReference>
<keyword evidence="4" id="KW-0732">Signal</keyword>
<comment type="caution">
    <text evidence="13">Lacks conserved residue(s) required for the propagation of feature annotation.</text>
</comment>
<feature type="domain" description="Cadherin" evidence="18">
    <location>
        <begin position="920"/>
        <end position="1022"/>
    </location>
</feature>
<feature type="compositionally biased region" description="Basic and acidic residues" evidence="14">
    <location>
        <begin position="3527"/>
        <end position="3542"/>
    </location>
</feature>
<dbReference type="GO" id="GO:0007156">
    <property type="term" value="P:homophilic cell adhesion via plasma membrane adhesion molecules"/>
    <property type="evidence" value="ECO:0007669"/>
    <property type="project" value="InterPro"/>
</dbReference>
<feature type="domain" description="Cadherin" evidence="18">
    <location>
        <begin position="1270"/>
        <end position="1371"/>
    </location>
</feature>
<feature type="domain" description="Cadherin" evidence="18">
    <location>
        <begin position="1023"/>
        <end position="1160"/>
    </location>
</feature>
<feature type="compositionally biased region" description="Acidic residues" evidence="14">
    <location>
        <begin position="3328"/>
        <end position="3347"/>
    </location>
</feature>
<feature type="compositionally biased region" description="Polar residues" evidence="14">
    <location>
        <begin position="3116"/>
        <end position="3127"/>
    </location>
</feature>
<evidence type="ECO:0000259" key="17">
    <source>
        <dbReference type="PROSITE" id="PS50026"/>
    </source>
</evidence>
<dbReference type="FunFam" id="2.60.40.60:FF:000051">
    <property type="entry name" value="FAT atypical cadherin 1"/>
    <property type="match status" value="1"/>
</dbReference>
<dbReference type="InterPro" id="IPR002126">
    <property type="entry name" value="Cadherin-like_dom"/>
</dbReference>
<dbReference type="InterPro" id="IPR001881">
    <property type="entry name" value="EGF-like_Ca-bd_dom"/>
</dbReference>
<feature type="domain" description="Cadherin" evidence="18">
    <location>
        <begin position="2311"/>
        <end position="2415"/>
    </location>
</feature>
<dbReference type="SMART" id="SM00282">
    <property type="entry name" value="LamG"/>
    <property type="match status" value="1"/>
</dbReference>
<evidence type="ECO:0000256" key="8">
    <source>
        <dbReference type="ARBA" id="ARBA00022989"/>
    </source>
</evidence>
<evidence type="ECO:0000259" key="16">
    <source>
        <dbReference type="PROSITE" id="PS50025"/>
    </source>
</evidence>
<feature type="domain" description="Cadherin" evidence="18">
    <location>
        <begin position="498"/>
        <end position="595"/>
    </location>
</feature>
<dbReference type="PROSITE" id="PS50025">
    <property type="entry name" value="LAM_G_DOMAIN"/>
    <property type="match status" value="1"/>
</dbReference>
<feature type="domain" description="EGF-like" evidence="17">
    <location>
        <begin position="2997"/>
        <end position="3035"/>
    </location>
</feature>
<dbReference type="SUPFAM" id="SSF57196">
    <property type="entry name" value="EGF/Laminin"/>
    <property type="match status" value="3"/>
</dbReference>
<dbReference type="Gene3D" id="2.10.25.10">
    <property type="entry name" value="Laminin"/>
    <property type="match status" value="5"/>
</dbReference>
<feature type="compositionally biased region" description="Polar residues" evidence="14">
    <location>
        <begin position="3241"/>
        <end position="3251"/>
    </location>
</feature>
<evidence type="ECO:0000313" key="19">
    <source>
        <dbReference type="EMBL" id="KAK2155347.1"/>
    </source>
</evidence>
<feature type="domain" description="Cadherin" evidence="18">
    <location>
        <begin position="1372"/>
        <end position="1474"/>
    </location>
</feature>
<evidence type="ECO:0000256" key="13">
    <source>
        <dbReference type="PROSITE-ProRule" id="PRU00076"/>
    </source>
</evidence>
<feature type="compositionally biased region" description="Acidic residues" evidence="14">
    <location>
        <begin position="3418"/>
        <end position="3429"/>
    </location>
</feature>
<feature type="region of interest" description="Disordered" evidence="14">
    <location>
        <begin position="3511"/>
        <end position="3542"/>
    </location>
</feature>
<dbReference type="PANTHER" id="PTHR24026:SF126">
    <property type="entry name" value="PROTOCADHERIN FAT 4"/>
    <property type="match status" value="1"/>
</dbReference>
<dbReference type="CDD" id="cd11304">
    <property type="entry name" value="Cadherin_repeat"/>
    <property type="match status" value="23"/>
</dbReference>
<protein>
    <submittedName>
        <fullName evidence="19">Uncharacterized protein</fullName>
    </submittedName>
</protein>
<dbReference type="SUPFAM" id="SSF49313">
    <property type="entry name" value="Cadherin-like"/>
    <property type="match status" value="23"/>
</dbReference>
<reference evidence="19" key="1">
    <citation type="journal article" date="2023" name="Mol. Biol. Evol.">
        <title>Third-Generation Sequencing Reveals the Adaptive Role of the Epigenome in Three Deep-Sea Polychaetes.</title>
        <authorList>
            <person name="Perez M."/>
            <person name="Aroh O."/>
            <person name="Sun Y."/>
            <person name="Lan Y."/>
            <person name="Juniper S.K."/>
            <person name="Young C.R."/>
            <person name="Angers B."/>
            <person name="Qian P.Y."/>
        </authorList>
    </citation>
    <scope>NUCLEOTIDE SEQUENCE</scope>
    <source>
        <strain evidence="19">P08H-3</strain>
    </source>
</reference>
<feature type="disulfide bond" evidence="13">
    <location>
        <begin position="3025"/>
        <end position="3034"/>
    </location>
</feature>
<feature type="domain" description="Cadherin" evidence="18">
    <location>
        <begin position="2101"/>
        <end position="2205"/>
    </location>
</feature>
<feature type="domain" description="Cadherin" evidence="18">
    <location>
        <begin position="2206"/>
        <end position="2310"/>
    </location>
</feature>
<keyword evidence="7" id="KW-0130">Cell adhesion</keyword>
<evidence type="ECO:0000256" key="14">
    <source>
        <dbReference type="SAM" id="MobiDB-lite"/>
    </source>
</evidence>
<dbReference type="InterPro" id="IPR013320">
    <property type="entry name" value="ConA-like_dom_sf"/>
</dbReference>
<dbReference type="InterPro" id="IPR020894">
    <property type="entry name" value="Cadherin_CS"/>
</dbReference>
<feature type="domain" description="Cadherin" evidence="18">
    <location>
        <begin position="1895"/>
        <end position="1997"/>
    </location>
</feature>
<gene>
    <name evidence="19" type="ORF">LSH36_242g05020</name>
</gene>
<keyword evidence="11" id="KW-0325">Glycoprotein</keyword>
<evidence type="ECO:0000256" key="11">
    <source>
        <dbReference type="ARBA" id="ARBA00023180"/>
    </source>
</evidence>
<dbReference type="GO" id="GO:0005509">
    <property type="term" value="F:calcium ion binding"/>
    <property type="evidence" value="ECO:0007669"/>
    <property type="project" value="UniProtKB-UniRule"/>
</dbReference>
<feature type="compositionally biased region" description="Polar residues" evidence="14">
    <location>
        <begin position="3146"/>
        <end position="3155"/>
    </location>
</feature>
<feature type="domain" description="Cadherin" evidence="18">
    <location>
        <begin position="1161"/>
        <end position="1269"/>
    </location>
</feature>
<proteinExistence type="predicted"/>
<feature type="compositionally biased region" description="Acidic residues" evidence="14">
    <location>
        <begin position="3511"/>
        <end position="3526"/>
    </location>
</feature>
<dbReference type="Pfam" id="PF00008">
    <property type="entry name" value="EGF"/>
    <property type="match status" value="2"/>
</dbReference>
<feature type="region of interest" description="Disordered" evidence="14">
    <location>
        <begin position="3239"/>
        <end position="3292"/>
    </location>
</feature>
<dbReference type="SUPFAM" id="SSF57184">
    <property type="entry name" value="Growth factor receptor domain"/>
    <property type="match status" value="1"/>
</dbReference>
<dbReference type="SMART" id="SM00181">
    <property type="entry name" value="EGF"/>
    <property type="match status" value="5"/>
</dbReference>
<feature type="domain" description="Cadherin" evidence="18">
    <location>
        <begin position="58"/>
        <end position="165"/>
    </location>
</feature>
<feature type="domain" description="Cadherin" evidence="18">
    <location>
        <begin position="1687"/>
        <end position="1793"/>
    </location>
</feature>
<dbReference type="EMBL" id="JAODUP010000242">
    <property type="protein sequence ID" value="KAK2155347.1"/>
    <property type="molecule type" value="Genomic_DNA"/>
</dbReference>
<feature type="compositionally biased region" description="Polar residues" evidence="14">
    <location>
        <begin position="3303"/>
        <end position="3314"/>
    </location>
</feature>
<keyword evidence="2 13" id="KW-0245">EGF-like domain</keyword>
<comment type="subcellular location">
    <subcellularLocation>
        <location evidence="1">Membrane</location>
        <topology evidence="1">Single-pass membrane protein</topology>
    </subcellularLocation>
</comment>
<dbReference type="PROSITE" id="PS00232">
    <property type="entry name" value="CADHERIN_1"/>
    <property type="match status" value="7"/>
</dbReference>
<dbReference type="FunFam" id="2.60.40.60:FF:000013">
    <property type="entry name" value="Cadherin EGF LAG seven-pass G-type receptor"/>
    <property type="match status" value="3"/>
</dbReference>
<evidence type="ECO:0000256" key="15">
    <source>
        <dbReference type="SAM" id="Phobius"/>
    </source>
</evidence>
<dbReference type="InterPro" id="IPR000152">
    <property type="entry name" value="EGF-type_Asp/Asn_hydroxyl_site"/>
</dbReference>
<keyword evidence="10 13" id="KW-1015">Disulfide bond</keyword>
<evidence type="ECO:0000256" key="7">
    <source>
        <dbReference type="ARBA" id="ARBA00022889"/>
    </source>
</evidence>
<dbReference type="FunFam" id="2.60.40.60:FF:000041">
    <property type="entry name" value="FAT atypical cadherin 1"/>
    <property type="match status" value="1"/>
</dbReference>
<dbReference type="Gene3D" id="2.60.120.200">
    <property type="match status" value="1"/>
</dbReference>
<dbReference type="Pfam" id="PF02210">
    <property type="entry name" value="Laminin_G_2"/>
    <property type="match status" value="1"/>
</dbReference>
<feature type="domain" description="Cadherin" evidence="18">
    <location>
        <begin position="371"/>
        <end position="497"/>
    </location>
</feature>
<dbReference type="PRINTS" id="PR00205">
    <property type="entry name" value="CADHERIN"/>
</dbReference>
<evidence type="ECO:0000256" key="2">
    <source>
        <dbReference type="ARBA" id="ARBA00022536"/>
    </source>
</evidence>
<evidence type="ECO:0000259" key="18">
    <source>
        <dbReference type="PROSITE" id="PS50268"/>
    </source>
</evidence>
<feature type="region of interest" description="Disordered" evidence="14">
    <location>
        <begin position="3328"/>
        <end position="3367"/>
    </location>
</feature>
<sequence length="3542" mass="392557">MRSARQDVLFLSDVIDHMSNDKPSGQVNCSDSGIPKQSSTTRVVITVVDDNDNAPQFTDFIYRVRVPEMPASSYEVPLYRVVAYDKDKARNGQITYHLMSDEGPGRFTVHPQTGVIMSRKEFLTGQQFDITVIARDSGMPQREYSAVVRFKVVAVPSKNTAPPVFTKRGEEVNIMENDAIGGMVTLMSAEDPDHDKLWYSIIAGNDGDVFSIDTETGSIILAGHLDWEQQSMYNLTIQVSDGVHHVHTWVKVRILDINDNRPQFEQALYKVDIAENTPKGTDILTVIATDRDEDKRLFYTIHSSVEQSSLNKFRINSETGVITTIEPLDREVMSHHELTVMVRDQGHPSKRSFARVLITALDRNDHSPQFLATTFEGRVFETAAVGTAVVQVIAADRDSGSNAEIKYSIISEKRVPRHLFLWKMCFSVTSQYPSNVGGAFNIDSTLGTISVATLLDKIGQSDYSLIVAATDGGSPSLSNTAPVKIFVTVSDNAAPKFSKSEYAAELIENSREGTHVATVTAKSRSSVSYDVIAGDKDGYFAIVPNSGIVYNVFPVDYETIDFFNLTIKGTNMAGSSADVSLIIHIVDENDNKPTFLQDVYIGNISEEAAPGNVVLGLNNTPLVVKATDADTDLNALLIYSIVEEDAREVFDIDKSTGAIKTRVKVDHEVAIEYEFTVQVMDMGYPKQTAEVPANVKIYILDVNDSPPQFTQTTYSTTMLLSNFRNMELSAYKDVQVIRVTAVDPDLPENSPLTYDIISGNNQCHFSIDSETGAITVATAGNMLDNYDLGVRVTDGKYQSQAMVHIDVDFMPSDGLAFSQQDYYAEIRENATGVDQLIVVQALGHHINEHLTFGILNPNEMFQISGTSGVIQTTGEPFDRESQDNYTLTISVEDHQNPPRIAHCVLHVHVLDVNDNIPVFVNQPYFAIVSIEADVGEVIKKVSAIDRDIGTNGQVVYTLVEDGDGRFSIDEITGQIKVNRKLAFHDQNHEYKLIVEASDKGPTPLKSTAEVPLTIRNEATPIFSKLYYSVSAPESIPVYSAILTIEAKSPKGRKLIYSISDGDIYGEFGIQFETAFNTNTDLIDENVLFVFLFLSYKTCFILQTDMDVLGPCSIIVQEELDYELKNSYDLTITATDFQTGAYSSAIVHIDLEDVNDNAPSFHSLSYINTVSEAVSVGTSILTVTANDQDTGHNAKIHYHLEPIEKGNPDHSYFHIDPEKGIILTKMKLDREVASVVKFQVVATDSGLPALSSSVSVTVMVTDLNDNPPKFEQPAYDVTITDLAQRGQFVTKVIASDPDTSNADQLAYSIVGGNVKQTFVMEERTGILSLSSLRKPDFQPSYTLNISVTDGVFTNFARVLIKVEYSNNHIPTFTQGLYDVDVVENAAAGAYIARVTATDLDTGKYGQVTYDIESEDAKELFRIESDTGMLYTKIPLDREVAALYQVPVVARDGGGRTGYTIVRVNVADQGDHKPEFIMSEYKANVYAETEVGRSILQLKAVDHDLAFNGDLEYTVYGGETTQVSEYFEISLKTGIVKLTKSVRGHENQLFQFFVRAKDGGSPPQHSDVPVDIYIMAAEDVPPHFPANHMEFFVNENKLVGSIVATVPAESNETLVYGIVPGEMRYTNNPAKFHIDRSAKITILEPLDRETTERFELTIKAETKTSPPLVAFTKVSFQIRDINDNSPQFESDQYIVSIVENAEIRSKVVQVIAHDNDVGANADITYEFSAEDIRYANIFAIDKETGWVTTLVQLDREAVDHYIFHIVAKDRGDDILSDLTTVTVKVMDHNDEPPQFTEELYEASVNEDALPGTIIRMVTSIDKDLPPNNKVTYSIIEGDLLGQFNIRDTGEIYVNKELDREDRPSYDLVITATDGAFVSRAHVAMSILDANDNAPICSQHIYQTSISENQPPGYIVQVSAVDNDERGTINARISYSLTGDPDNVFMIQQRTGILTTLRNLDRETTPHYHLIIKASDGGGLFCTSDVYVTVTDENDNAPQFTENAYAVQVSESAEVNSLLVRVAATDADTGIHRKVQYTLADDEDRFKIDSYSGIISLNRPLDREQQASYNITVFAYDMGTPRMSSSASIIIVVLDVNDNPPQFERMMYAATVSEALPIGASVGSVYATSRDTGINAKISYSVIAGNEQDNFKINENTGIISLHQPLDYETLREYVLTIEARDGGTPSLSSTAVVKINVTDANDNMPNFSQEQYQVTLKENIPVNSMVIELQATDLDSPVYSDLTYRIARGDPHKQFDINPESGLVYITAPLDRESIISYNLEILAIDSGNPSLTGTTTVSVELLDVNDSPPRFLESNYTAVIQENKELGYHILQLEVADDDLDPNGPPFTFDIVGGNDQNKFHIDGVGILTTAALFNRHIKSTYQLTVRVFDNGSPALYSDVIINVQLVEESAFPPDVSPLTVTVNAFNDEFPGGVLGHVQAHDRDPYDVITYSLAPDGQYLFDIDEADGTLKALQSLDSGHYNITVSVSDGKFVTNRSILIYVKNIDPTMAENGVVMRFEAITPEDFVRVHKESFVLSVASELSVRENYVHILSIQPASRTPVSAARRRRRAVSDLDVLIAIQKTNNKLYNSKKLRKYLEKSRSDIERAMNVKILQIENDICEKDTCSNGECVTEIEFYEGESINIITDSGSFVYPQHGMNTRCDCMPGFSGPDCKTPTVCHENLCPEPHICVSEGTSYECMCPEDTVSFNGNSYISWHIMVPLVRRLSLSLDVRTEESHARLMHARGLVDYSFLEIYEGMVQYRFDCGSGEGLARVDMVKINDGKWHSISVQRLGGKVNIIVDNTYRSNEGRVPGTNNELNLYSNVVYFGAEVELSSNGYESITRGFVGCFRDIKIEGEKLHVSGGMSVAVLKDIKDIEFGCHLLGVCAGNPCLNGGLCLPLSETSYMCQCSSHRFKGANCEYDFKPCASNPCLNGGKCEDRPPNDYHCYCIHPNKGKNCEINCDPNPCKHGAQCTNGPNGPICHCQPGYTGHDCSMDIDECHLSENPCKNNGKCQNTFGGFICNCTLGTSGMFCEESGFPPIKSSKLGINKDEILIIAAVLLGVIVIVSVFVIVIYCRRRKKRTRPREVGYCMAGADREFIDNIHCKVKNIDDSPHQANNIPMTNLNHHSRNSPPPPPVPKRPASYTASTADSMNTMPTCNLDSFRDYGSAADELENMPSVAEPIQIPSFLTNIDPEKSPNPQRYLPEEEPLLKHNINPDNLNFAANYPNDLKKQNKLIPSETSSQSNTPQLRLHGKPSSSLGVSEDDLAGYHWDTSDWNPEQSPRPQISEVPVKEVLDDSPRSSQHSNDSNLHVDQEDYEYATDYPDEYIENDGNESEYIGDSEFADNDHDGLDTDDPDADYPEPPNFQEILALQGQLRFDDDIEAGAENRKYEMHPDQYLPSYNISENNSQAGDDDKNDDDDDDYDDYNGNYSADNFARDDDDDVIYYGFPRADAQKKLVPEDLAGNRYNIDFDMQGASIHDDMSVSMGGYTSTNASCSDMSAYGLCDIEDSEANNSDNDERDEQMERLLKPGSDKHTQV</sequence>
<feature type="transmembrane region" description="Helical" evidence="15">
    <location>
        <begin position="3054"/>
        <end position="3077"/>
    </location>
</feature>
<dbReference type="InterPro" id="IPR018097">
    <property type="entry name" value="EGF_Ca-bd_CS"/>
</dbReference>
<name>A0AAD9N328_9ANNE</name>
<evidence type="ECO:0000256" key="4">
    <source>
        <dbReference type="ARBA" id="ARBA00022729"/>
    </source>
</evidence>
<dbReference type="FunFam" id="2.60.40.60:FF:000020">
    <property type="entry name" value="Dachsous cadherin-related 1b"/>
    <property type="match status" value="2"/>
</dbReference>
<dbReference type="CDD" id="cd00110">
    <property type="entry name" value="LamG"/>
    <property type="match status" value="1"/>
</dbReference>
<evidence type="ECO:0000256" key="5">
    <source>
        <dbReference type="ARBA" id="ARBA00022737"/>
    </source>
</evidence>
<feature type="disulfide bond" evidence="13">
    <location>
        <begin position="2950"/>
        <end position="2959"/>
    </location>
</feature>
<keyword evidence="5" id="KW-0677">Repeat</keyword>
<evidence type="ECO:0000256" key="1">
    <source>
        <dbReference type="ARBA" id="ARBA00004167"/>
    </source>
</evidence>
<evidence type="ECO:0000256" key="10">
    <source>
        <dbReference type="ARBA" id="ARBA00023157"/>
    </source>
</evidence>
<keyword evidence="8 15" id="KW-1133">Transmembrane helix</keyword>
<keyword evidence="9 15" id="KW-0472">Membrane</keyword>
<organism evidence="19 20">
    <name type="scientific">Paralvinella palmiformis</name>
    <dbReference type="NCBI Taxonomy" id="53620"/>
    <lineage>
        <taxon>Eukaryota</taxon>
        <taxon>Metazoa</taxon>
        <taxon>Spiralia</taxon>
        <taxon>Lophotrochozoa</taxon>
        <taxon>Annelida</taxon>
        <taxon>Polychaeta</taxon>
        <taxon>Sedentaria</taxon>
        <taxon>Canalipalpata</taxon>
        <taxon>Terebellida</taxon>
        <taxon>Terebelliformia</taxon>
        <taxon>Alvinellidae</taxon>
        <taxon>Paralvinella</taxon>
    </lineage>
</organism>
<dbReference type="PROSITE" id="PS50268">
    <property type="entry name" value="CADHERIN_2"/>
    <property type="match status" value="24"/>
</dbReference>
<dbReference type="PROSITE" id="PS00010">
    <property type="entry name" value="ASX_HYDROXYL"/>
    <property type="match status" value="1"/>
</dbReference>
<dbReference type="FunFam" id="2.60.40.60:FF:000100">
    <property type="entry name" value="protocadherin Fat 2"/>
    <property type="match status" value="1"/>
</dbReference>
<feature type="domain" description="EGF-like" evidence="17">
    <location>
        <begin position="2961"/>
        <end position="2995"/>
    </location>
</feature>
<dbReference type="Gene3D" id="2.60.40.60">
    <property type="entry name" value="Cadherins"/>
    <property type="match status" value="24"/>
</dbReference>
<evidence type="ECO:0000256" key="12">
    <source>
        <dbReference type="PROSITE-ProRule" id="PRU00043"/>
    </source>
</evidence>
<accession>A0AAD9N328</accession>
<dbReference type="InterPro" id="IPR000742">
    <property type="entry name" value="EGF"/>
</dbReference>
<feature type="domain" description="Cadherin" evidence="18">
    <location>
        <begin position="1583"/>
        <end position="1686"/>
    </location>
</feature>
<feature type="domain" description="Cadherin" evidence="18">
    <location>
        <begin position="166"/>
        <end position="264"/>
    </location>
</feature>
<feature type="domain" description="Laminin G" evidence="16">
    <location>
        <begin position="2703"/>
        <end position="2881"/>
    </location>
</feature>
<feature type="domain" description="Cadherin" evidence="18">
    <location>
        <begin position="736"/>
        <end position="817"/>
    </location>
</feature>
<dbReference type="FunFam" id="2.60.40.60:FF:000053">
    <property type="entry name" value="FAT atypical cadherin 3"/>
    <property type="match status" value="1"/>
</dbReference>
<dbReference type="SMART" id="SM00112">
    <property type="entry name" value="CA"/>
    <property type="match status" value="23"/>
</dbReference>
<dbReference type="FunFam" id="2.60.40.60:FF:000024">
    <property type="entry name" value="FAT atypical cadherin 3"/>
    <property type="match status" value="2"/>
</dbReference>
<dbReference type="FunFam" id="2.60.40.60:FF:000059">
    <property type="entry name" value="FAT atypical cadherin 3"/>
    <property type="match status" value="1"/>
</dbReference>
<dbReference type="PROSITE" id="PS01186">
    <property type="entry name" value="EGF_2"/>
    <property type="match status" value="1"/>
</dbReference>
<feature type="domain" description="EGF-like" evidence="17">
    <location>
        <begin position="2923"/>
        <end position="2960"/>
    </location>
</feature>
<evidence type="ECO:0000256" key="6">
    <source>
        <dbReference type="ARBA" id="ARBA00022837"/>
    </source>
</evidence>
<keyword evidence="20" id="KW-1185">Reference proteome</keyword>
<feature type="compositionally biased region" description="Polar residues" evidence="14">
    <location>
        <begin position="3277"/>
        <end position="3287"/>
    </location>
</feature>
<feature type="disulfide bond" evidence="13">
    <location>
        <begin position="2985"/>
        <end position="2994"/>
    </location>
</feature>
<dbReference type="Pfam" id="PF00028">
    <property type="entry name" value="Cadherin"/>
    <property type="match status" value="21"/>
</dbReference>
<dbReference type="InterPro" id="IPR001791">
    <property type="entry name" value="Laminin_G"/>
</dbReference>
<dbReference type="PROSITE" id="PS01187">
    <property type="entry name" value="EGF_CA"/>
    <property type="match status" value="1"/>
</dbReference>
<feature type="domain" description="Cadherin" evidence="18">
    <location>
        <begin position="2416"/>
        <end position="2517"/>
    </location>
</feature>
<feature type="region of interest" description="Disordered" evidence="14">
    <location>
        <begin position="3113"/>
        <end position="3155"/>
    </location>
</feature>